<dbReference type="Pfam" id="PF00941">
    <property type="entry name" value="FAD_binding_5"/>
    <property type="match status" value="1"/>
</dbReference>
<dbReference type="InterPro" id="IPR051312">
    <property type="entry name" value="Diverse_Substr_Oxidored"/>
</dbReference>
<dbReference type="PANTHER" id="PTHR42659:SF2">
    <property type="entry name" value="XANTHINE DEHYDROGENASE SUBUNIT C-RELATED"/>
    <property type="match status" value="1"/>
</dbReference>
<evidence type="ECO:0000313" key="6">
    <source>
        <dbReference type="Proteomes" id="UP000249165"/>
    </source>
</evidence>
<organism evidence="5 6">
    <name type="scientific">Salipiger aestuarii</name>
    <dbReference type="NCBI Taxonomy" id="568098"/>
    <lineage>
        <taxon>Bacteria</taxon>
        <taxon>Pseudomonadati</taxon>
        <taxon>Pseudomonadota</taxon>
        <taxon>Alphaproteobacteria</taxon>
        <taxon>Rhodobacterales</taxon>
        <taxon>Roseobacteraceae</taxon>
        <taxon>Salipiger</taxon>
    </lineage>
</organism>
<dbReference type="RefSeq" id="WP_111550294.1">
    <property type="nucleotide sequence ID" value="NZ_LIGK01000073.1"/>
</dbReference>
<dbReference type="OrthoDB" id="9814706at2"/>
<dbReference type="Gene3D" id="3.30.43.10">
    <property type="entry name" value="Uridine Diphospho-n-acetylenolpyruvylglucosamine Reductase, domain 2"/>
    <property type="match status" value="1"/>
</dbReference>
<dbReference type="SUPFAM" id="SSF56176">
    <property type="entry name" value="FAD-binding/transporter-associated domain-like"/>
    <property type="match status" value="1"/>
</dbReference>
<dbReference type="InterPro" id="IPR002346">
    <property type="entry name" value="Mopterin_DH_FAD-bd"/>
</dbReference>
<keyword evidence="3" id="KW-0560">Oxidoreductase</keyword>
<keyword evidence="1" id="KW-0285">Flavoprotein</keyword>
<dbReference type="Pfam" id="PF03450">
    <property type="entry name" value="CO_deh_flav_C"/>
    <property type="match status" value="1"/>
</dbReference>
<accession>A0A327YIJ5</accession>
<evidence type="ECO:0000259" key="4">
    <source>
        <dbReference type="PROSITE" id="PS51387"/>
    </source>
</evidence>
<feature type="domain" description="FAD-binding PCMH-type" evidence="4">
    <location>
        <begin position="1"/>
        <end position="167"/>
    </location>
</feature>
<dbReference type="Gene3D" id="3.30.390.50">
    <property type="entry name" value="CO dehydrogenase flavoprotein, C-terminal domain"/>
    <property type="match status" value="1"/>
</dbReference>
<dbReference type="InterPro" id="IPR036318">
    <property type="entry name" value="FAD-bd_PCMH-like_sf"/>
</dbReference>
<dbReference type="Proteomes" id="UP000249165">
    <property type="component" value="Unassembled WGS sequence"/>
</dbReference>
<dbReference type="InterPro" id="IPR036683">
    <property type="entry name" value="CO_DH_flav_C_dom_sf"/>
</dbReference>
<reference evidence="5 6" key="1">
    <citation type="submission" date="2018-06" db="EMBL/GenBank/DDBJ databases">
        <title>Genomic Encyclopedia of Archaeal and Bacterial Type Strains, Phase II (KMG-II): from individual species to whole genera.</title>
        <authorList>
            <person name="Goeker M."/>
        </authorList>
    </citation>
    <scope>NUCLEOTIDE SEQUENCE [LARGE SCALE GENOMIC DNA]</scope>
    <source>
        <strain evidence="5 6">DSM 22011</strain>
    </source>
</reference>
<dbReference type="PROSITE" id="PS51387">
    <property type="entry name" value="FAD_PCMH"/>
    <property type="match status" value="1"/>
</dbReference>
<evidence type="ECO:0000256" key="1">
    <source>
        <dbReference type="ARBA" id="ARBA00022630"/>
    </source>
</evidence>
<dbReference type="SMART" id="SM01092">
    <property type="entry name" value="CO_deh_flav_C"/>
    <property type="match status" value="1"/>
</dbReference>
<dbReference type="InterPro" id="IPR016169">
    <property type="entry name" value="FAD-bd_PCMH_sub2"/>
</dbReference>
<evidence type="ECO:0000313" key="5">
    <source>
        <dbReference type="EMBL" id="RAK18179.1"/>
    </source>
</evidence>
<dbReference type="EMBL" id="QLMG01000014">
    <property type="protein sequence ID" value="RAK18179.1"/>
    <property type="molecule type" value="Genomic_DNA"/>
</dbReference>
<evidence type="ECO:0000256" key="3">
    <source>
        <dbReference type="ARBA" id="ARBA00023002"/>
    </source>
</evidence>
<dbReference type="SUPFAM" id="SSF55447">
    <property type="entry name" value="CO dehydrogenase flavoprotein C-terminal domain-like"/>
    <property type="match status" value="1"/>
</dbReference>
<name>A0A327YIJ5_9RHOB</name>
<dbReference type="PANTHER" id="PTHR42659">
    <property type="entry name" value="XANTHINE DEHYDROGENASE SUBUNIT C-RELATED"/>
    <property type="match status" value="1"/>
</dbReference>
<protein>
    <submittedName>
        <fullName evidence="5">CO/xanthine dehydrogenase FAD-binding subunit</fullName>
    </submittedName>
</protein>
<dbReference type="InterPro" id="IPR005107">
    <property type="entry name" value="CO_DH_flav_C"/>
</dbReference>
<dbReference type="Gene3D" id="3.30.465.10">
    <property type="match status" value="1"/>
</dbReference>
<gene>
    <name evidence="5" type="ORF">ATI53_101477</name>
</gene>
<dbReference type="AlphaFoldDB" id="A0A327YIJ5"/>
<comment type="caution">
    <text evidence="5">The sequence shown here is derived from an EMBL/GenBank/DDBJ whole genome shotgun (WGS) entry which is preliminary data.</text>
</comment>
<dbReference type="GO" id="GO:0071949">
    <property type="term" value="F:FAD binding"/>
    <property type="evidence" value="ECO:0007669"/>
    <property type="project" value="InterPro"/>
</dbReference>
<keyword evidence="6" id="KW-1185">Reference proteome</keyword>
<evidence type="ECO:0000256" key="2">
    <source>
        <dbReference type="ARBA" id="ARBA00022827"/>
    </source>
</evidence>
<dbReference type="InterPro" id="IPR016166">
    <property type="entry name" value="FAD-bd_PCMH"/>
</dbReference>
<keyword evidence="2" id="KW-0274">FAD</keyword>
<dbReference type="InterPro" id="IPR016167">
    <property type="entry name" value="FAD-bd_PCMH_sub1"/>
</dbReference>
<sequence length="274" mass="28064">MTLHRPDRLADALALLAGDAVALGGGTDLYPGLRDAAPPPHMVDLTRIAGLRGIRRDGTGWRIGGATTWTQVLKADLPPLFDGLRGAAREVGSVQIQNAGTVAGNLCNASPAADGMPALLALDATVELASDAGTRRVALADFVHGPRLTALARGEILTAIHIPDAAGRGAFLKLGARRYLVISIAMVAAVVATQAGRIVRARVAVGACSPVARRLAGLETALAGATADEVSAIVSACAFTELSPIDDVRASADYRSEAVKALVVRAVSATMEAK</sequence>
<proteinExistence type="predicted"/>
<dbReference type="GO" id="GO:0016491">
    <property type="term" value="F:oxidoreductase activity"/>
    <property type="evidence" value="ECO:0007669"/>
    <property type="project" value="UniProtKB-KW"/>
</dbReference>